<dbReference type="GO" id="GO:0008276">
    <property type="term" value="F:protein methyltransferase activity"/>
    <property type="evidence" value="ECO:0000318"/>
    <property type="project" value="GO_Central"/>
</dbReference>
<reference evidence="2 3" key="2">
    <citation type="journal article" date="2008" name="Nature">
        <title>The Phaeodactylum genome reveals the evolutionary history of diatom genomes.</title>
        <authorList>
            <person name="Bowler C."/>
            <person name="Allen A.E."/>
            <person name="Badger J.H."/>
            <person name="Grimwood J."/>
            <person name="Jabbari K."/>
            <person name="Kuo A."/>
            <person name="Maheswari U."/>
            <person name="Martens C."/>
            <person name="Maumus F."/>
            <person name="Otillar R.P."/>
            <person name="Rayko E."/>
            <person name="Salamov A."/>
            <person name="Vandepoele K."/>
            <person name="Beszteri B."/>
            <person name="Gruber A."/>
            <person name="Heijde M."/>
            <person name="Katinka M."/>
            <person name="Mock T."/>
            <person name="Valentin K."/>
            <person name="Verret F."/>
            <person name="Berges J.A."/>
            <person name="Brownlee C."/>
            <person name="Cadoret J.P."/>
            <person name="Chiovitti A."/>
            <person name="Choi C.J."/>
            <person name="Coesel S."/>
            <person name="De Martino A."/>
            <person name="Detter J.C."/>
            <person name="Durkin C."/>
            <person name="Falciatore A."/>
            <person name="Fournet J."/>
            <person name="Haruta M."/>
            <person name="Huysman M.J."/>
            <person name="Jenkins B.D."/>
            <person name="Jiroutova K."/>
            <person name="Jorgensen R.E."/>
            <person name="Joubert Y."/>
            <person name="Kaplan A."/>
            <person name="Kroger N."/>
            <person name="Kroth P.G."/>
            <person name="La Roche J."/>
            <person name="Lindquist E."/>
            <person name="Lommer M."/>
            <person name="Martin-Jezequel V."/>
            <person name="Lopez P.J."/>
            <person name="Lucas S."/>
            <person name="Mangogna M."/>
            <person name="McGinnis K."/>
            <person name="Medlin L.K."/>
            <person name="Montsant A."/>
            <person name="Oudot-Le Secq M.P."/>
            <person name="Napoli C."/>
            <person name="Obornik M."/>
            <person name="Parker M.S."/>
            <person name="Petit J.L."/>
            <person name="Porcel B.M."/>
            <person name="Poulsen N."/>
            <person name="Robison M."/>
            <person name="Rychlewski L."/>
            <person name="Rynearson T.A."/>
            <person name="Schmutz J."/>
            <person name="Shapiro H."/>
            <person name="Siaut M."/>
            <person name="Stanley M."/>
            <person name="Sussman M.R."/>
            <person name="Taylor A.R."/>
            <person name="Vardi A."/>
            <person name="von Dassow P."/>
            <person name="Vyverman W."/>
            <person name="Willis A."/>
            <person name="Wyrwicz L.S."/>
            <person name="Rokhsar D.S."/>
            <person name="Weissenbach J."/>
            <person name="Armbrust E.V."/>
            <person name="Green B.R."/>
            <person name="Van de Peer Y."/>
            <person name="Grigoriev I.V."/>
        </authorList>
    </citation>
    <scope>NUCLEOTIDE SEQUENCE [LARGE SCALE GENOMIC DNA]</scope>
    <source>
        <strain evidence="2 3">CCMP1335</strain>
    </source>
</reference>
<dbReference type="STRING" id="35128.B8CGF7"/>
<evidence type="ECO:0000313" key="3">
    <source>
        <dbReference type="Proteomes" id="UP000001449"/>
    </source>
</evidence>
<dbReference type="KEGG" id="tps:THAPSDRAFT_25868"/>
<dbReference type="EMBL" id="CM000654">
    <property type="protein sequence ID" value="EED87485.1"/>
    <property type="molecule type" value="Genomic_DNA"/>
</dbReference>
<evidence type="ECO:0000256" key="1">
    <source>
        <dbReference type="SAM" id="MobiDB-lite"/>
    </source>
</evidence>
<evidence type="ECO:0000313" key="2">
    <source>
        <dbReference type="EMBL" id="EED87485.1"/>
    </source>
</evidence>
<dbReference type="PANTHER" id="PTHR14614">
    <property type="entry name" value="HEPATOCELLULAR CARCINOMA-ASSOCIATED ANTIGEN"/>
    <property type="match status" value="1"/>
</dbReference>
<feature type="region of interest" description="Disordered" evidence="1">
    <location>
        <begin position="178"/>
        <end position="197"/>
    </location>
</feature>
<dbReference type="PANTHER" id="PTHR14614:SF97">
    <property type="entry name" value="S-ADENOSYL-L-METHIONINE-DEPENDENT METHYLTRANSFERASES SUPERFAMILY PROTEIN"/>
    <property type="match status" value="1"/>
</dbReference>
<gene>
    <name evidence="2" type="ORF">THAPSDRAFT_25868</name>
</gene>
<dbReference type="Pfam" id="PF10294">
    <property type="entry name" value="Methyltransf_16"/>
    <property type="match status" value="2"/>
</dbReference>
<organism evidence="2 3">
    <name type="scientific">Thalassiosira pseudonana</name>
    <name type="common">Marine diatom</name>
    <name type="synonym">Cyclotella nana</name>
    <dbReference type="NCBI Taxonomy" id="35128"/>
    <lineage>
        <taxon>Eukaryota</taxon>
        <taxon>Sar</taxon>
        <taxon>Stramenopiles</taxon>
        <taxon>Ochrophyta</taxon>
        <taxon>Bacillariophyta</taxon>
        <taxon>Coscinodiscophyceae</taxon>
        <taxon>Thalassiosirophycidae</taxon>
        <taxon>Thalassiosirales</taxon>
        <taxon>Thalassiosiraceae</taxon>
        <taxon>Thalassiosira</taxon>
    </lineage>
</organism>
<dbReference type="SUPFAM" id="SSF53335">
    <property type="entry name" value="S-adenosyl-L-methionine-dependent methyltransferases"/>
    <property type="match status" value="1"/>
</dbReference>
<proteinExistence type="predicted"/>
<dbReference type="HOGENOM" id="CLU_815074_0_0_1"/>
<reference evidence="2 3" key="1">
    <citation type="journal article" date="2004" name="Science">
        <title>The genome of the diatom Thalassiosira pseudonana: ecology, evolution, and metabolism.</title>
        <authorList>
            <person name="Armbrust E.V."/>
            <person name="Berges J.A."/>
            <person name="Bowler C."/>
            <person name="Green B.R."/>
            <person name="Martinez D."/>
            <person name="Putnam N.H."/>
            <person name="Zhou S."/>
            <person name="Allen A.E."/>
            <person name="Apt K.E."/>
            <person name="Bechner M."/>
            <person name="Brzezinski M.A."/>
            <person name="Chaal B.K."/>
            <person name="Chiovitti A."/>
            <person name="Davis A.K."/>
            <person name="Demarest M.S."/>
            <person name="Detter J.C."/>
            <person name="Glavina T."/>
            <person name="Goodstein D."/>
            <person name="Hadi M.Z."/>
            <person name="Hellsten U."/>
            <person name="Hildebrand M."/>
            <person name="Jenkins B.D."/>
            <person name="Jurka J."/>
            <person name="Kapitonov V.V."/>
            <person name="Kroger N."/>
            <person name="Lau W.W."/>
            <person name="Lane T.W."/>
            <person name="Larimer F.W."/>
            <person name="Lippmeier J.C."/>
            <person name="Lucas S."/>
            <person name="Medina M."/>
            <person name="Montsant A."/>
            <person name="Obornik M."/>
            <person name="Parker M.S."/>
            <person name="Palenik B."/>
            <person name="Pazour G.J."/>
            <person name="Richardson P.M."/>
            <person name="Rynearson T.A."/>
            <person name="Saito M.A."/>
            <person name="Schwartz D.C."/>
            <person name="Thamatrakoln K."/>
            <person name="Valentin K."/>
            <person name="Vardi A."/>
            <person name="Wilkerson F.P."/>
            <person name="Rokhsar D.S."/>
        </authorList>
    </citation>
    <scope>NUCLEOTIDE SEQUENCE [LARGE SCALE GENOMIC DNA]</scope>
    <source>
        <strain evidence="2 3">CCMP1335</strain>
    </source>
</reference>
<dbReference type="PaxDb" id="35128-Thaps25868"/>
<accession>B8CGF7</accession>
<dbReference type="AlphaFoldDB" id="B8CGF7"/>
<dbReference type="Proteomes" id="UP000001449">
    <property type="component" value="Chromosome 23"/>
</dbReference>
<dbReference type="InterPro" id="IPR029063">
    <property type="entry name" value="SAM-dependent_MTases_sf"/>
</dbReference>
<dbReference type="OMA" id="MITERAT"/>
<protein>
    <submittedName>
        <fullName evidence="2">Uncharacterized protein</fullName>
    </submittedName>
</protein>
<dbReference type="RefSeq" id="XP_002295181.1">
    <property type="nucleotide sequence ID" value="XM_002295145.1"/>
</dbReference>
<sequence>MATTNYTQQSQLRPPTKGFHCSESIEKKGIIPSIIFRCNLPPPNDNKTLQFNCREPSCGALEGEETAATLTDEDYAVDPNFFDSGYSMAGSTGFKVWTGSRLMIETLTWPQCEIDPERLVGIRRRLLGGAARVVELGAGVGVVGTYLAAVGATVLLTDLATLVENAIDSNLLQNEGIATDGDDYDTNNNNPPPSWLESSSNCRRIGKGWAATTPLDWTCPIDEQLTKEQSESIDLVIASDVVFLVSMLTSLLDTVESIFKSSSHNNPSFILSFQRRDAKDGEGSSSFTTVNRIISSVKKRGWTIDCLAWRPVTVRKEECNGDVKEEQSEVFVFDINPCWVA</sequence>
<name>B8CGF7_THAPS</name>
<keyword evidence="3" id="KW-1185">Reference proteome</keyword>
<dbReference type="Gene3D" id="3.40.50.150">
    <property type="entry name" value="Vaccinia Virus protein VP39"/>
    <property type="match status" value="1"/>
</dbReference>
<dbReference type="InParanoid" id="B8CGF7"/>
<dbReference type="GeneID" id="7442677"/>
<dbReference type="InterPro" id="IPR019410">
    <property type="entry name" value="Methyltransf_16"/>
</dbReference>
<dbReference type="eggNOG" id="ENOG502S63N">
    <property type="taxonomic scope" value="Eukaryota"/>
</dbReference>